<protein>
    <submittedName>
        <fullName evidence="2">Uncharacterized protein</fullName>
    </submittedName>
</protein>
<name>A0A963Z7A7_9PROT</name>
<feature type="transmembrane region" description="Helical" evidence="1">
    <location>
        <begin position="52"/>
        <end position="72"/>
    </location>
</feature>
<proteinExistence type="predicted"/>
<gene>
    <name evidence="2" type="ORF">ACELLULO517_26495</name>
</gene>
<dbReference type="EMBL" id="JAESVA010000017">
    <property type="protein sequence ID" value="MCB8883824.1"/>
    <property type="molecule type" value="Genomic_DNA"/>
</dbReference>
<dbReference type="RefSeq" id="WP_227310567.1">
    <property type="nucleotide sequence ID" value="NZ_JAESVA010000017.1"/>
</dbReference>
<keyword evidence="1" id="KW-1133">Transmembrane helix</keyword>
<sequence>MLFSCRNACLTKNAVEIDKVGHSGAGFCTLYAEEPNSQWNSTSIATEFSGEFFKGFIIWYFIWIMAGPRFGARKRRLSGSGYAYKKAQTKAN</sequence>
<comment type="caution">
    <text evidence="2">The sequence shown here is derived from an EMBL/GenBank/DDBJ whole genome shotgun (WGS) entry which is preliminary data.</text>
</comment>
<evidence type="ECO:0000313" key="2">
    <source>
        <dbReference type="EMBL" id="MCB8883824.1"/>
    </source>
</evidence>
<keyword evidence="1" id="KW-0812">Transmembrane</keyword>
<organism evidence="2 3">
    <name type="scientific">Acidisoma cellulosilyticum</name>
    <dbReference type="NCBI Taxonomy" id="2802395"/>
    <lineage>
        <taxon>Bacteria</taxon>
        <taxon>Pseudomonadati</taxon>
        <taxon>Pseudomonadota</taxon>
        <taxon>Alphaproteobacteria</taxon>
        <taxon>Acetobacterales</taxon>
        <taxon>Acidocellaceae</taxon>
        <taxon>Acidisoma</taxon>
    </lineage>
</organism>
<keyword evidence="1" id="KW-0472">Membrane</keyword>
<keyword evidence="3" id="KW-1185">Reference proteome</keyword>
<accession>A0A963Z7A7</accession>
<evidence type="ECO:0000256" key="1">
    <source>
        <dbReference type="SAM" id="Phobius"/>
    </source>
</evidence>
<dbReference type="AlphaFoldDB" id="A0A963Z7A7"/>
<dbReference type="Proteomes" id="UP000721844">
    <property type="component" value="Unassembled WGS sequence"/>
</dbReference>
<reference evidence="2 3" key="1">
    <citation type="journal article" date="2021" name="Microorganisms">
        <title>Acidisoma silvae sp. nov. and Acidisomacellulosilytica sp. nov., Two Acidophilic Bacteria Isolated from Decaying Wood, Hydrolyzing Cellulose and Producing Poly-3-hydroxybutyrate.</title>
        <authorList>
            <person name="Mieszkin S."/>
            <person name="Pouder E."/>
            <person name="Uroz S."/>
            <person name="Simon-Colin C."/>
            <person name="Alain K."/>
        </authorList>
    </citation>
    <scope>NUCLEOTIDE SEQUENCE [LARGE SCALE GENOMIC DNA]</scope>
    <source>
        <strain evidence="2 3">HW T5.17</strain>
    </source>
</reference>
<evidence type="ECO:0000313" key="3">
    <source>
        <dbReference type="Proteomes" id="UP000721844"/>
    </source>
</evidence>